<gene>
    <name evidence="2" type="ORF">B0O44_11224</name>
</gene>
<proteinExistence type="predicted"/>
<reference evidence="2 3" key="1">
    <citation type="submission" date="2018-06" db="EMBL/GenBank/DDBJ databases">
        <title>Genomic Encyclopedia of Archaeal and Bacterial Type Strains, Phase II (KMG-II): from individual species to whole genera.</title>
        <authorList>
            <person name="Goeker M."/>
        </authorList>
    </citation>
    <scope>NUCLEOTIDE SEQUENCE [LARGE SCALE GENOMIC DNA]</scope>
    <source>
        <strain evidence="2 3">DSM 27372</strain>
    </source>
</reference>
<dbReference type="EMBL" id="QKLU01000012">
    <property type="protein sequence ID" value="PYF68440.1"/>
    <property type="molecule type" value="Genomic_DNA"/>
</dbReference>
<keyword evidence="1" id="KW-1133">Transmembrane helix</keyword>
<evidence type="ECO:0008006" key="4">
    <source>
        <dbReference type="Google" id="ProtNLM"/>
    </source>
</evidence>
<dbReference type="AlphaFoldDB" id="A0A318U6G1"/>
<organism evidence="2 3">
    <name type="scientific">Pedobacter nutrimenti</name>
    <dbReference type="NCBI Taxonomy" id="1241337"/>
    <lineage>
        <taxon>Bacteria</taxon>
        <taxon>Pseudomonadati</taxon>
        <taxon>Bacteroidota</taxon>
        <taxon>Sphingobacteriia</taxon>
        <taxon>Sphingobacteriales</taxon>
        <taxon>Sphingobacteriaceae</taxon>
        <taxon>Pedobacter</taxon>
    </lineage>
</organism>
<evidence type="ECO:0000313" key="2">
    <source>
        <dbReference type="EMBL" id="PYF68440.1"/>
    </source>
</evidence>
<accession>A0A318U6G1</accession>
<feature type="transmembrane region" description="Helical" evidence="1">
    <location>
        <begin position="171"/>
        <end position="192"/>
    </location>
</feature>
<protein>
    <recommendedName>
        <fullName evidence="4">TrbL/VirB6 plasmid conjugal transfer protein</fullName>
    </recommendedName>
</protein>
<feature type="transmembrane region" description="Helical" evidence="1">
    <location>
        <begin position="212"/>
        <end position="234"/>
    </location>
</feature>
<feature type="transmembrane region" description="Helical" evidence="1">
    <location>
        <begin position="135"/>
        <end position="159"/>
    </location>
</feature>
<keyword evidence="1" id="KW-0812">Transmembrane</keyword>
<dbReference type="Proteomes" id="UP000248198">
    <property type="component" value="Unassembled WGS sequence"/>
</dbReference>
<keyword evidence="3" id="KW-1185">Reference proteome</keyword>
<name>A0A318U6G1_9SPHI</name>
<comment type="caution">
    <text evidence="2">The sequence shown here is derived from an EMBL/GenBank/DDBJ whole genome shotgun (WGS) entry which is preliminary data.</text>
</comment>
<evidence type="ECO:0000313" key="3">
    <source>
        <dbReference type="Proteomes" id="UP000248198"/>
    </source>
</evidence>
<sequence length="307" mass="33154">MGEVKVYAQVVTNACQMYIIPIAVLLTMAQSVFGALFSSNDMRIDFSPIFRGMLLVCFLAGYPELVDLLGGALDEFSALIASKSAVTDALNKYQEANVNNTSWFDFSIMKWVASYFQENGVAVIRLIVMSLRDVMYAFLFISGPIALSLSIIAPFRNLLFKWLQSFITIQFWALTLGLVDHLSKFFITHYSAVDVTNTSMNTITHTDLTGYIVTNVVCVIMYLIVPWLTSLYAGGSQAGMFMSKVVGVGAALAMPAIKMATAAKGVAGASGMGGLSTAAQTPAATAGTTPYARTSTGFSYSKKNLQE</sequence>
<keyword evidence="1" id="KW-0472">Membrane</keyword>
<evidence type="ECO:0000256" key="1">
    <source>
        <dbReference type="SAM" id="Phobius"/>
    </source>
</evidence>
<feature type="transmembrane region" description="Helical" evidence="1">
    <location>
        <begin position="18"/>
        <end position="37"/>
    </location>
</feature>